<evidence type="ECO:0000256" key="1">
    <source>
        <dbReference type="SAM" id="MobiDB-lite"/>
    </source>
</evidence>
<dbReference type="EMBL" id="JANPWB010000011">
    <property type="protein sequence ID" value="KAJ1131930.1"/>
    <property type="molecule type" value="Genomic_DNA"/>
</dbReference>
<evidence type="ECO:0000313" key="2">
    <source>
        <dbReference type="EMBL" id="KAJ1131930.1"/>
    </source>
</evidence>
<dbReference type="AlphaFoldDB" id="A0AAV7Q1P4"/>
<evidence type="ECO:0000313" key="3">
    <source>
        <dbReference type="Proteomes" id="UP001066276"/>
    </source>
</evidence>
<organism evidence="2 3">
    <name type="scientific">Pleurodeles waltl</name>
    <name type="common">Iberian ribbed newt</name>
    <dbReference type="NCBI Taxonomy" id="8319"/>
    <lineage>
        <taxon>Eukaryota</taxon>
        <taxon>Metazoa</taxon>
        <taxon>Chordata</taxon>
        <taxon>Craniata</taxon>
        <taxon>Vertebrata</taxon>
        <taxon>Euteleostomi</taxon>
        <taxon>Amphibia</taxon>
        <taxon>Batrachia</taxon>
        <taxon>Caudata</taxon>
        <taxon>Salamandroidea</taxon>
        <taxon>Salamandridae</taxon>
        <taxon>Pleurodelinae</taxon>
        <taxon>Pleurodeles</taxon>
    </lineage>
</organism>
<feature type="region of interest" description="Disordered" evidence="1">
    <location>
        <begin position="35"/>
        <end position="60"/>
    </location>
</feature>
<feature type="non-terminal residue" evidence="2">
    <location>
        <position position="60"/>
    </location>
</feature>
<dbReference type="Proteomes" id="UP001066276">
    <property type="component" value="Chromosome 7"/>
</dbReference>
<protein>
    <submittedName>
        <fullName evidence="2">Uncharacterized protein</fullName>
    </submittedName>
</protein>
<keyword evidence="3" id="KW-1185">Reference proteome</keyword>
<name>A0AAV7Q1P4_PLEWA</name>
<proteinExistence type="predicted"/>
<gene>
    <name evidence="2" type="ORF">NDU88_010260</name>
</gene>
<sequence length="60" mass="6602">MSNRCRGRSTGPWYQILLSVGGNRSQGGLRRRLNGKIRNKTTGEQRAGARPTHQSIPPTA</sequence>
<reference evidence="2" key="1">
    <citation type="journal article" date="2022" name="bioRxiv">
        <title>Sequencing and chromosome-scale assembly of the giantPleurodeles waltlgenome.</title>
        <authorList>
            <person name="Brown T."/>
            <person name="Elewa A."/>
            <person name="Iarovenko S."/>
            <person name="Subramanian E."/>
            <person name="Araus A.J."/>
            <person name="Petzold A."/>
            <person name="Susuki M."/>
            <person name="Suzuki K.-i.T."/>
            <person name="Hayashi T."/>
            <person name="Toyoda A."/>
            <person name="Oliveira C."/>
            <person name="Osipova E."/>
            <person name="Leigh N.D."/>
            <person name="Simon A."/>
            <person name="Yun M.H."/>
        </authorList>
    </citation>
    <scope>NUCLEOTIDE SEQUENCE</scope>
    <source>
        <strain evidence="2">20211129_DDA</strain>
        <tissue evidence="2">Liver</tissue>
    </source>
</reference>
<accession>A0AAV7Q1P4</accession>
<comment type="caution">
    <text evidence="2">The sequence shown here is derived from an EMBL/GenBank/DDBJ whole genome shotgun (WGS) entry which is preliminary data.</text>
</comment>